<accession>A0A2G5C9A8</accession>
<reference evidence="1 2" key="1">
    <citation type="submission" date="2017-09" db="EMBL/GenBank/DDBJ databases">
        <title>WGS assembly of Aquilegia coerulea Goldsmith.</title>
        <authorList>
            <person name="Hodges S."/>
            <person name="Kramer E."/>
            <person name="Nordborg M."/>
            <person name="Tomkins J."/>
            <person name="Borevitz J."/>
            <person name="Derieg N."/>
            <person name="Yan J."/>
            <person name="Mihaltcheva S."/>
            <person name="Hayes R.D."/>
            <person name="Rokhsar D."/>
        </authorList>
    </citation>
    <scope>NUCLEOTIDE SEQUENCE [LARGE SCALE GENOMIC DNA]</scope>
    <source>
        <strain evidence="2">cv. Goldsmith</strain>
    </source>
</reference>
<keyword evidence="2" id="KW-1185">Reference proteome</keyword>
<sequence>MWYRKTPSLTFTLIASYSWKQDPKKVLETKPEFSAQSGFEDIKLPPIVLLTGGGGLSLSLLHGVHVDT</sequence>
<dbReference type="EMBL" id="KZ305091">
    <property type="protein sequence ID" value="PIA27864.1"/>
    <property type="molecule type" value="Genomic_DNA"/>
</dbReference>
<evidence type="ECO:0000313" key="1">
    <source>
        <dbReference type="EMBL" id="PIA27864.1"/>
    </source>
</evidence>
<dbReference type="AlphaFoldDB" id="A0A2G5C9A8"/>
<evidence type="ECO:0000313" key="2">
    <source>
        <dbReference type="Proteomes" id="UP000230069"/>
    </source>
</evidence>
<name>A0A2G5C9A8_AQUCA</name>
<dbReference type="Proteomes" id="UP000230069">
    <property type="component" value="Unassembled WGS sequence"/>
</dbReference>
<gene>
    <name evidence="1" type="ORF">AQUCO_07400001v1</name>
</gene>
<organism evidence="1 2">
    <name type="scientific">Aquilegia coerulea</name>
    <name type="common">Rocky mountain columbine</name>
    <dbReference type="NCBI Taxonomy" id="218851"/>
    <lineage>
        <taxon>Eukaryota</taxon>
        <taxon>Viridiplantae</taxon>
        <taxon>Streptophyta</taxon>
        <taxon>Embryophyta</taxon>
        <taxon>Tracheophyta</taxon>
        <taxon>Spermatophyta</taxon>
        <taxon>Magnoliopsida</taxon>
        <taxon>Ranunculales</taxon>
        <taxon>Ranunculaceae</taxon>
        <taxon>Thalictroideae</taxon>
        <taxon>Aquilegia</taxon>
    </lineage>
</organism>
<protein>
    <submittedName>
        <fullName evidence="1">Uncharacterized protein</fullName>
    </submittedName>
</protein>
<proteinExistence type="predicted"/>
<dbReference type="InParanoid" id="A0A2G5C9A8"/>